<feature type="coiled-coil region" evidence="1">
    <location>
        <begin position="122"/>
        <end position="219"/>
    </location>
</feature>
<evidence type="ECO:0008006" key="5">
    <source>
        <dbReference type="Google" id="ProtNLM"/>
    </source>
</evidence>
<dbReference type="AlphaFoldDB" id="A0A4R7VFD4"/>
<feature type="coiled-coil region" evidence="1">
    <location>
        <begin position="51"/>
        <end position="78"/>
    </location>
</feature>
<evidence type="ECO:0000256" key="1">
    <source>
        <dbReference type="SAM" id="Coils"/>
    </source>
</evidence>
<evidence type="ECO:0000313" key="3">
    <source>
        <dbReference type="EMBL" id="TDV47805.1"/>
    </source>
</evidence>
<dbReference type="OrthoDB" id="5178145at2"/>
<organism evidence="3 4">
    <name type="scientific">Actinophytocola oryzae</name>
    <dbReference type="NCBI Taxonomy" id="502181"/>
    <lineage>
        <taxon>Bacteria</taxon>
        <taxon>Bacillati</taxon>
        <taxon>Actinomycetota</taxon>
        <taxon>Actinomycetes</taxon>
        <taxon>Pseudonocardiales</taxon>
        <taxon>Pseudonocardiaceae</taxon>
    </lineage>
</organism>
<dbReference type="EMBL" id="SOCP01000009">
    <property type="protein sequence ID" value="TDV47805.1"/>
    <property type="molecule type" value="Genomic_DNA"/>
</dbReference>
<name>A0A4R7VFD4_9PSEU</name>
<evidence type="ECO:0000256" key="2">
    <source>
        <dbReference type="SAM" id="MobiDB-lite"/>
    </source>
</evidence>
<dbReference type="Gene3D" id="1.20.5.620">
    <property type="entry name" value="F1F0 ATP synthase subunit B, membrane domain"/>
    <property type="match status" value="1"/>
</dbReference>
<proteinExistence type="predicted"/>
<keyword evidence="1" id="KW-0175">Coiled coil</keyword>
<feature type="region of interest" description="Disordered" evidence="2">
    <location>
        <begin position="235"/>
        <end position="268"/>
    </location>
</feature>
<sequence>MSEVQELVPLRTDFDVVVRGYRRGQVRRYVRAVEEELRLLAADRDANAALAESLSAEVEHLRAQNARLTRQLEEMSNKPVTPDSVPPRLRRMVEIAKEEAAEITGRAQAAAEHSWAAAEEAAARLRARYADALSEVERARREMEIEHRTLLRQARADASVMATEAERIRDELDEKAARRREQVQSDFQLAMVRRRAEAMKELAARKSAAEQEATRLVDTAAAEASRLVGDATSEADRLVGDASEEASRLVEEGTSEASRRVDEATEDAQRRIDEATEDAAARVSAAEAEVGRLRELRGRMATQLRGAREALAGVGPLLETSSGDKKKTPIPGPRVSDKAPV</sequence>
<feature type="region of interest" description="Disordered" evidence="2">
    <location>
        <begin position="307"/>
        <end position="341"/>
    </location>
</feature>
<gene>
    <name evidence="3" type="ORF">CLV71_10940</name>
</gene>
<comment type="caution">
    <text evidence="3">The sequence shown here is derived from an EMBL/GenBank/DDBJ whole genome shotgun (WGS) entry which is preliminary data.</text>
</comment>
<accession>A0A4R7VFD4</accession>
<evidence type="ECO:0000313" key="4">
    <source>
        <dbReference type="Proteomes" id="UP000294927"/>
    </source>
</evidence>
<reference evidence="3 4" key="1">
    <citation type="submission" date="2019-03" db="EMBL/GenBank/DDBJ databases">
        <title>Genomic Encyclopedia of Archaeal and Bacterial Type Strains, Phase II (KMG-II): from individual species to whole genera.</title>
        <authorList>
            <person name="Goeker M."/>
        </authorList>
    </citation>
    <scope>NUCLEOTIDE SEQUENCE [LARGE SCALE GENOMIC DNA]</scope>
    <source>
        <strain evidence="3 4">DSM 45499</strain>
    </source>
</reference>
<keyword evidence="4" id="KW-1185">Reference proteome</keyword>
<protein>
    <recommendedName>
        <fullName evidence="5">DivIVA protein</fullName>
    </recommendedName>
</protein>
<dbReference type="RefSeq" id="WP_133905105.1">
    <property type="nucleotide sequence ID" value="NZ_SOCP01000009.1"/>
</dbReference>
<dbReference type="Proteomes" id="UP000294927">
    <property type="component" value="Unassembled WGS sequence"/>
</dbReference>